<accession>A0ABY2S3M8</accession>
<dbReference type="PANTHER" id="PTHR43316:SF3">
    <property type="entry name" value="HALOACID DEHALOGENASE, TYPE II (AFU_ORTHOLOGUE AFUA_2G07750)-RELATED"/>
    <property type="match status" value="1"/>
</dbReference>
<keyword evidence="1" id="KW-0378">Hydrolase</keyword>
<dbReference type="InterPro" id="IPR023214">
    <property type="entry name" value="HAD_sf"/>
</dbReference>
<reference evidence="2 3" key="1">
    <citation type="journal article" date="2015" name="Antonie Van Leeuwenhoek">
        <title>Prauserella endophytica sp. nov., an endophytic actinobacterium isolated from Tamarix taklamakanensis.</title>
        <authorList>
            <person name="Liu J.M."/>
            <person name="Habden X."/>
            <person name="Guo L."/>
            <person name="Tuo L."/>
            <person name="Jiang Z.K."/>
            <person name="Liu S.W."/>
            <person name="Liu X.F."/>
            <person name="Chen L."/>
            <person name="Li R.F."/>
            <person name="Zhang Y.Q."/>
            <person name="Sun C.H."/>
        </authorList>
    </citation>
    <scope>NUCLEOTIDE SEQUENCE [LARGE SCALE GENOMIC DNA]</scope>
    <source>
        <strain evidence="2 3">CGMCC 4.7182</strain>
    </source>
</reference>
<dbReference type="EMBL" id="SWMS01000008">
    <property type="protein sequence ID" value="TKG70395.1"/>
    <property type="molecule type" value="Genomic_DNA"/>
</dbReference>
<dbReference type="InterPro" id="IPR023198">
    <property type="entry name" value="PGP-like_dom2"/>
</dbReference>
<evidence type="ECO:0000256" key="1">
    <source>
        <dbReference type="ARBA" id="ARBA00022801"/>
    </source>
</evidence>
<dbReference type="InterPro" id="IPR036412">
    <property type="entry name" value="HAD-like_sf"/>
</dbReference>
<organism evidence="2 3">
    <name type="scientific">Prauserella endophytica</name>
    <dbReference type="NCBI Taxonomy" id="1592324"/>
    <lineage>
        <taxon>Bacteria</taxon>
        <taxon>Bacillati</taxon>
        <taxon>Actinomycetota</taxon>
        <taxon>Actinomycetes</taxon>
        <taxon>Pseudonocardiales</taxon>
        <taxon>Pseudonocardiaceae</taxon>
        <taxon>Prauserella</taxon>
        <taxon>Prauserella coralliicola group</taxon>
    </lineage>
</organism>
<dbReference type="Gene3D" id="1.10.150.240">
    <property type="entry name" value="Putative phosphatase, domain 2"/>
    <property type="match status" value="1"/>
</dbReference>
<name>A0ABY2S3M8_9PSEU</name>
<proteinExistence type="predicted"/>
<dbReference type="InterPro" id="IPR051540">
    <property type="entry name" value="S-2-haloacid_dehalogenase"/>
</dbReference>
<protein>
    <submittedName>
        <fullName evidence="2">Haloacid dehalogenase</fullName>
    </submittedName>
</protein>
<sequence>MARATARKPEVVLFDVFETLVRLDPLRERFLEAGRPGHELELFFARTLRDGMAFTLAGEAPPFREVARAQLAATSGYTLSDAWLTHILDGFAELPLHPDAEPAFDLLADAGVPAYGFTHGSAAVLESIADRHGIRHKLREVLSTEAIRSFKPPAKVYDWACGRTGSAPGVTALVAVHSWDTHGAVRAGLLAGFATRLEGRLPEVVERPHVVAERVDQVVAGLLAL</sequence>
<comment type="caution">
    <text evidence="2">The sequence shown here is derived from an EMBL/GenBank/DDBJ whole genome shotgun (WGS) entry which is preliminary data.</text>
</comment>
<dbReference type="Gene3D" id="3.40.50.1000">
    <property type="entry name" value="HAD superfamily/HAD-like"/>
    <property type="match status" value="1"/>
</dbReference>
<dbReference type="SUPFAM" id="SSF56784">
    <property type="entry name" value="HAD-like"/>
    <property type="match status" value="1"/>
</dbReference>
<gene>
    <name evidence="2" type="ORF">FCN18_15950</name>
</gene>
<dbReference type="PANTHER" id="PTHR43316">
    <property type="entry name" value="HYDROLASE, HALOACID DELAHOGENASE-RELATED"/>
    <property type="match status" value="1"/>
</dbReference>
<evidence type="ECO:0000313" key="2">
    <source>
        <dbReference type="EMBL" id="TKG70395.1"/>
    </source>
</evidence>
<keyword evidence="3" id="KW-1185">Reference proteome</keyword>
<evidence type="ECO:0000313" key="3">
    <source>
        <dbReference type="Proteomes" id="UP000309992"/>
    </source>
</evidence>
<dbReference type="Proteomes" id="UP000309992">
    <property type="component" value="Unassembled WGS sequence"/>
</dbReference>
<dbReference type="RefSeq" id="WP_137095491.1">
    <property type="nucleotide sequence ID" value="NZ_SWMS01000008.1"/>
</dbReference>